<name>A0ABN9QYB1_9DINO</name>
<dbReference type="EMBL" id="CAUYUJ010004636">
    <property type="protein sequence ID" value="CAK0810346.1"/>
    <property type="molecule type" value="Genomic_DNA"/>
</dbReference>
<gene>
    <name evidence="3" type="ORF">PCOR1329_LOCUS15339</name>
</gene>
<dbReference type="PANTHER" id="PTHR23339">
    <property type="entry name" value="TYROSINE SPECIFIC PROTEIN PHOSPHATASE AND DUAL SPECIFICITY PROTEIN PHOSPHATASE"/>
    <property type="match status" value="1"/>
</dbReference>
<sequence>GSSGPTGSSSCPSEVPSCIGQPLRQPARTAALAAAAPLGEMSARQPVRFAPTDIIPSKLAWAAEGQTVYAGGPHASYFRLATWEIDAQAFEHGAFRVMHYDRKCLGSAFGPLSLVQAVLFSEERANVAVLLGCYLITREGWTVDQVARALPAEAEVRFPCQWDRACKRQDPVMAVRDCWDGIQLAKNLRWLSSGPGENVHVSLSISQQLRMLAEYDAAWMIPDKVLVMADPMTTIRDPNPTTCSHFSGRPRVEESIWDMEPPVMKRQDATHQRQVTADTCDTSNPDSDSLSAGGALGPPCTGFKLKMIFEKINSGSTTLRDDDHPGENAEDGSSKDSIASVCKRDNRDGLGVSKARSDVVIPDFVTFCHMNRISTIVRTNSGQEEGLVEDGGSYHPSQVYRHGIRHVDMFVNDTKGSLPSVEVIWQFLDLARQMGLLKENADGLSDESPALLVHCKSGFGRSVLLACCLIIFAYDVPGRALLGWARLVRPGAITVREQELFLCGLDGREDLQRMIEEARSMQPPHGELTCQSCCSVQ</sequence>
<organism evidence="3 4">
    <name type="scientific">Prorocentrum cordatum</name>
    <dbReference type="NCBI Taxonomy" id="2364126"/>
    <lineage>
        <taxon>Eukaryota</taxon>
        <taxon>Sar</taxon>
        <taxon>Alveolata</taxon>
        <taxon>Dinophyceae</taxon>
        <taxon>Prorocentrales</taxon>
        <taxon>Prorocentraceae</taxon>
        <taxon>Prorocentrum</taxon>
    </lineage>
</organism>
<feature type="non-terminal residue" evidence="3">
    <location>
        <position position="1"/>
    </location>
</feature>
<dbReference type="InterPro" id="IPR029021">
    <property type="entry name" value="Prot-tyrosine_phosphatase-like"/>
</dbReference>
<accession>A0ABN9QYB1</accession>
<dbReference type="Proteomes" id="UP001189429">
    <property type="component" value="Unassembled WGS sequence"/>
</dbReference>
<evidence type="ECO:0000256" key="1">
    <source>
        <dbReference type="SAM" id="MobiDB-lite"/>
    </source>
</evidence>
<reference evidence="3" key="1">
    <citation type="submission" date="2023-10" db="EMBL/GenBank/DDBJ databases">
        <authorList>
            <person name="Chen Y."/>
            <person name="Shah S."/>
            <person name="Dougan E. K."/>
            <person name="Thang M."/>
            <person name="Chan C."/>
        </authorList>
    </citation>
    <scope>NUCLEOTIDE SEQUENCE [LARGE SCALE GENOMIC DNA]</scope>
</reference>
<dbReference type="InterPro" id="IPR050561">
    <property type="entry name" value="PTP"/>
</dbReference>
<dbReference type="PROSITE" id="PS50056">
    <property type="entry name" value="TYR_PHOSPHATASE_2"/>
    <property type="match status" value="1"/>
</dbReference>
<dbReference type="Gene3D" id="3.90.190.10">
    <property type="entry name" value="Protein tyrosine phosphatase superfamily"/>
    <property type="match status" value="2"/>
</dbReference>
<proteinExistence type="predicted"/>
<protein>
    <recommendedName>
        <fullName evidence="2">Tyrosine specific protein phosphatases domain-containing protein</fullName>
    </recommendedName>
</protein>
<feature type="region of interest" description="Disordered" evidence="1">
    <location>
        <begin position="266"/>
        <end position="295"/>
    </location>
</feature>
<feature type="domain" description="Tyrosine specific protein phosphatases" evidence="2">
    <location>
        <begin position="425"/>
        <end position="500"/>
    </location>
</feature>
<evidence type="ECO:0000313" key="4">
    <source>
        <dbReference type="Proteomes" id="UP001189429"/>
    </source>
</evidence>
<feature type="compositionally biased region" description="Polar residues" evidence="1">
    <location>
        <begin position="272"/>
        <end position="290"/>
    </location>
</feature>
<dbReference type="InterPro" id="IPR000387">
    <property type="entry name" value="Tyr_Pase_dom"/>
</dbReference>
<keyword evidence="4" id="KW-1185">Reference proteome</keyword>
<dbReference type="SUPFAM" id="SSF52799">
    <property type="entry name" value="(Phosphotyrosine protein) phosphatases II"/>
    <property type="match status" value="2"/>
</dbReference>
<feature type="region of interest" description="Disordered" evidence="1">
    <location>
        <begin position="316"/>
        <end position="340"/>
    </location>
</feature>
<comment type="caution">
    <text evidence="3">The sequence shown here is derived from an EMBL/GenBank/DDBJ whole genome shotgun (WGS) entry which is preliminary data.</text>
</comment>
<evidence type="ECO:0000259" key="2">
    <source>
        <dbReference type="PROSITE" id="PS50056"/>
    </source>
</evidence>
<evidence type="ECO:0000313" key="3">
    <source>
        <dbReference type="EMBL" id="CAK0810346.1"/>
    </source>
</evidence>